<sequence>MSGTGTTSTTSTTTGTRTSTTTDAQFEELTAPLRRELLAHCYKMLGSAGEAEDMVQETYLRAWRAFHSFEGRSSVRTWMYTIATNTCLTALKKQGRRPLPSGIGQPPGDPSTPVVEDRSRDWLEPLPDRLVWGEAAPDPAEVAVVTEGIQLAVVAALQDLPPRQRAALVLRDVLQMSAAETAEALGTTVAAANSALQRARATIGEGASRAGRRVSELTDEEQAVFARFCEAFERYDVPAVVDVMADQASWQMPPFDRYYLGREAIAQLISTQCPAKNPQDLLMVPTVSNGQPAAGMYFRGEDGVHRPFQLLVLDIVDGVVTAVVGFFSEEAFRQAGLPAELSG</sequence>
<reference evidence="9" key="2">
    <citation type="submission" date="2020-09" db="EMBL/GenBank/DDBJ databases">
        <authorList>
            <person name="Sun Q."/>
            <person name="Zhou Y."/>
        </authorList>
    </citation>
    <scope>NUCLEOTIDE SEQUENCE</scope>
    <source>
        <strain evidence="9">CGMCC 1.12160</strain>
    </source>
</reference>
<dbReference type="InterPro" id="IPR007627">
    <property type="entry name" value="RNA_pol_sigma70_r2"/>
</dbReference>
<dbReference type="GO" id="GO:0003677">
    <property type="term" value="F:DNA binding"/>
    <property type="evidence" value="ECO:0007669"/>
    <property type="project" value="InterPro"/>
</dbReference>
<dbReference type="SUPFAM" id="SSF88659">
    <property type="entry name" value="Sigma3 and sigma4 domains of RNA polymerase sigma factors"/>
    <property type="match status" value="1"/>
</dbReference>
<dbReference type="InterPro" id="IPR014284">
    <property type="entry name" value="RNA_pol_sigma-70_dom"/>
</dbReference>
<name>A0A917BXS1_9MICO</name>
<dbReference type="NCBIfam" id="NF006089">
    <property type="entry name" value="PRK08241.1"/>
    <property type="match status" value="1"/>
</dbReference>
<proteinExistence type="inferred from homology"/>
<evidence type="ECO:0000313" key="9">
    <source>
        <dbReference type="EMBL" id="GGF60266.1"/>
    </source>
</evidence>
<evidence type="ECO:0000313" key="10">
    <source>
        <dbReference type="Proteomes" id="UP000605670"/>
    </source>
</evidence>
<feature type="compositionally biased region" description="Low complexity" evidence="6">
    <location>
        <begin position="1"/>
        <end position="22"/>
    </location>
</feature>
<dbReference type="PANTHER" id="PTHR43133:SF65">
    <property type="entry name" value="ECF RNA POLYMERASE SIGMA FACTOR SIGG"/>
    <property type="match status" value="1"/>
</dbReference>
<evidence type="ECO:0000256" key="3">
    <source>
        <dbReference type="ARBA" id="ARBA00023015"/>
    </source>
</evidence>
<dbReference type="InterPro" id="IPR013249">
    <property type="entry name" value="RNA_pol_sigma70_r4_t2"/>
</dbReference>
<accession>A0A917BXS1</accession>
<evidence type="ECO:0000256" key="2">
    <source>
        <dbReference type="ARBA" id="ARBA00011344"/>
    </source>
</evidence>
<dbReference type="Pfam" id="PF08281">
    <property type="entry name" value="Sigma70_r4_2"/>
    <property type="match status" value="1"/>
</dbReference>
<dbReference type="InterPro" id="IPR014305">
    <property type="entry name" value="RNA_pol_sigma-G_actinobac"/>
</dbReference>
<keyword evidence="10" id="KW-1185">Reference proteome</keyword>
<dbReference type="SUPFAM" id="SSF54427">
    <property type="entry name" value="NTF2-like"/>
    <property type="match status" value="1"/>
</dbReference>
<dbReference type="InterPro" id="IPR039425">
    <property type="entry name" value="RNA_pol_sigma-70-like"/>
</dbReference>
<dbReference type="PANTHER" id="PTHR43133">
    <property type="entry name" value="RNA POLYMERASE ECF-TYPE SIGMA FACTO"/>
    <property type="match status" value="1"/>
</dbReference>
<dbReference type="Gene3D" id="1.10.1740.10">
    <property type="match status" value="1"/>
</dbReference>
<dbReference type="EMBL" id="BMEM01000007">
    <property type="protein sequence ID" value="GGF60266.1"/>
    <property type="molecule type" value="Genomic_DNA"/>
</dbReference>
<feature type="domain" description="RNA polymerase sigma-70 region 2" evidence="7">
    <location>
        <begin position="33"/>
        <end position="97"/>
    </location>
</feature>
<evidence type="ECO:0000259" key="7">
    <source>
        <dbReference type="Pfam" id="PF04542"/>
    </source>
</evidence>
<dbReference type="NCBIfam" id="TIGR02937">
    <property type="entry name" value="sigma70-ECF"/>
    <property type="match status" value="1"/>
</dbReference>
<feature type="region of interest" description="Disordered" evidence="6">
    <location>
        <begin position="1"/>
        <end position="25"/>
    </location>
</feature>
<comment type="subunit">
    <text evidence="2">Interacts transiently with the RNA polymerase catalytic core formed by RpoA, RpoB, RpoC and RpoZ (2 alpha, 1 beta, 1 beta' and 1 omega subunit) to form the RNA polymerase holoenzyme that can initiate transcription.</text>
</comment>
<keyword evidence="3" id="KW-0805">Transcription regulation</keyword>
<dbReference type="RefSeq" id="WP_188432213.1">
    <property type="nucleotide sequence ID" value="NZ_BAABKH010000004.1"/>
</dbReference>
<comment type="similarity">
    <text evidence="1">Belongs to the sigma-70 factor family. ECF subfamily.</text>
</comment>
<dbReference type="GO" id="GO:0006352">
    <property type="term" value="P:DNA-templated transcription initiation"/>
    <property type="evidence" value="ECO:0007669"/>
    <property type="project" value="InterPro"/>
</dbReference>
<dbReference type="GO" id="GO:0016987">
    <property type="term" value="F:sigma factor activity"/>
    <property type="evidence" value="ECO:0007669"/>
    <property type="project" value="UniProtKB-KW"/>
</dbReference>
<dbReference type="CDD" id="cd06171">
    <property type="entry name" value="Sigma70_r4"/>
    <property type="match status" value="1"/>
</dbReference>
<dbReference type="Pfam" id="PF04542">
    <property type="entry name" value="Sigma70_r2"/>
    <property type="match status" value="1"/>
</dbReference>
<protein>
    <submittedName>
        <fullName evidence="9">RNA polymerase sigma factor</fullName>
    </submittedName>
</protein>
<dbReference type="InterPro" id="IPR013324">
    <property type="entry name" value="RNA_pol_sigma_r3/r4-like"/>
</dbReference>
<organism evidence="9 10">
    <name type="scientific">Ornithinimicrobium tianjinense</name>
    <dbReference type="NCBI Taxonomy" id="1195761"/>
    <lineage>
        <taxon>Bacteria</taxon>
        <taxon>Bacillati</taxon>
        <taxon>Actinomycetota</taxon>
        <taxon>Actinomycetes</taxon>
        <taxon>Micrococcales</taxon>
        <taxon>Ornithinimicrobiaceae</taxon>
        <taxon>Ornithinimicrobium</taxon>
    </lineage>
</organism>
<gene>
    <name evidence="9" type="ORF">GCM10011366_30120</name>
</gene>
<dbReference type="InterPro" id="IPR013325">
    <property type="entry name" value="RNA_pol_sigma_r2"/>
</dbReference>
<dbReference type="InterPro" id="IPR032710">
    <property type="entry name" value="NTF2-like_dom_sf"/>
</dbReference>
<dbReference type="SUPFAM" id="SSF88946">
    <property type="entry name" value="Sigma2 domain of RNA polymerase sigma factors"/>
    <property type="match status" value="1"/>
</dbReference>
<reference evidence="9" key="1">
    <citation type="journal article" date="2014" name="Int. J. Syst. Evol. Microbiol.">
        <title>Complete genome sequence of Corynebacterium casei LMG S-19264T (=DSM 44701T), isolated from a smear-ripened cheese.</title>
        <authorList>
            <consortium name="US DOE Joint Genome Institute (JGI-PGF)"/>
            <person name="Walter F."/>
            <person name="Albersmeier A."/>
            <person name="Kalinowski J."/>
            <person name="Ruckert C."/>
        </authorList>
    </citation>
    <scope>NUCLEOTIDE SEQUENCE</scope>
    <source>
        <strain evidence="9">CGMCC 1.12160</strain>
    </source>
</reference>
<dbReference type="Gene3D" id="1.10.10.10">
    <property type="entry name" value="Winged helix-like DNA-binding domain superfamily/Winged helix DNA-binding domain"/>
    <property type="match status" value="1"/>
</dbReference>
<dbReference type="Proteomes" id="UP000605670">
    <property type="component" value="Unassembled WGS sequence"/>
</dbReference>
<dbReference type="InterPro" id="IPR036388">
    <property type="entry name" value="WH-like_DNA-bd_sf"/>
</dbReference>
<keyword evidence="5" id="KW-0804">Transcription</keyword>
<feature type="region of interest" description="Disordered" evidence="6">
    <location>
        <begin position="95"/>
        <end position="116"/>
    </location>
</feature>
<dbReference type="AlphaFoldDB" id="A0A917BXS1"/>
<feature type="domain" description="RNA polymerase sigma factor 70 region 4 type 2" evidence="8">
    <location>
        <begin position="152"/>
        <end position="202"/>
    </location>
</feature>
<evidence type="ECO:0000256" key="1">
    <source>
        <dbReference type="ARBA" id="ARBA00010641"/>
    </source>
</evidence>
<comment type="caution">
    <text evidence="9">The sequence shown here is derived from an EMBL/GenBank/DDBJ whole genome shotgun (WGS) entry which is preliminary data.</text>
</comment>
<dbReference type="NCBIfam" id="TIGR02960">
    <property type="entry name" value="SigX5"/>
    <property type="match status" value="1"/>
</dbReference>
<keyword evidence="4" id="KW-0731">Sigma factor</keyword>
<evidence type="ECO:0000259" key="8">
    <source>
        <dbReference type="Pfam" id="PF08281"/>
    </source>
</evidence>
<evidence type="ECO:0000256" key="4">
    <source>
        <dbReference type="ARBA" id="ARBA00023082"/>
    </source>
</evidence>
<evidence type="ECO:0000256" key="5">
    <source>
        <dbReference type="ARBA" id="ARBA00023163"/>
    </source>
</evidence>
<dbReference type="Gene3D" id="3.10.450.50">
    <property type="match status" value="1"/>
</dbReference>
<evidence type="ECO:0000256" key="6">
    <source>
        <dbReference type="SAM" id="MobiDB-lite"/>
    </source>
</evidence>